<sequence length="148" mass="16618">MDDLLATGKLPDNSGKIITDRSVSYSDLFKLSTNNSTGFPKEVLLVRQEIDGKMRHVIYSGDAGRVGEPKNSRPIAHTHPTENIYQQWPSPGDMKTINGYYYARLDIKQNHKTQAHSIIWGDKPGETTTIYPGPGKEPLPSRNPKKRK</sequence>
<gene>
    <name evidence="2" type="ORF">G9399_09560</name>
</gene>
<name>A0AAE7EH63_SERFO</name>
<feature type="region of interest" description="Disordered" evidence="1">
    <location>
        <begin position="122"/>
        <end position="148"/>
    </location>
</feature>
<dbReference type="EMBL" id="CP054160">
    <property type="protein sequence ID" value="QKJ58569.1"/>
    <property type="molecule type" value="Genomic_DNA"/>
</dbReference>
<proteinExistence type="predicted"/>
<protein>
    <submittedName>
        <fullName evidence="2">Uncharacterized protein</fullName>
    </submittedName>
</protein>
<dbReference type="Proteomes" id="UP000503464">
    <property type="component" value="Chromosome"/>
</dbReference>
<feature type="region of interest" description="Disordered" evidence="1">
    <location>
        <begin position="62"/>
        <end position="90"/>
    </location>
</feature>
<evidence type="ECO:0000313" key="2">
    <source>
        <dbReference type="EMBL" id="QKJ58569.1"/>
    </source>
</evidence>
<dbReference type="AlphaFoldDB" id="A0AAE7EH63"/>
<dbReference type="RefSeq" id="WP_173409029.1">
    <property type="nucleotide sequence ID" value="NZ_CP054160.3"/>
</dbReference>
<organism evidence="2 3">
    <name type="scientific">Serratia fonticola</name>
    <dbReference type="NCBI Taxonomy" id="47917"/>
    <lineage>
        <taxon>Bacteria</taxon>
        <taxon>Pseudomonadati</taxon>
        <taxon>Pseudomonadota</taxon>
        <taxon>Gammaproteobacteria</taxon>
        <taxon>Enterobacterales</taxon>
        <taxon>Yersiniaceae</taxon>
        <taxon>Serratia</taxon>
    </lineage>
</organism>
<accession>A0AAE7EH63</accession>
<evidence type="ECO:0000313" key="3">
    <source>
        <dbReference type="Proteomes" id="UP000503464"/>
    </source>
</evidence>
<reference evidence="3" key="1">
    <citation type="submission" date="2020-03" db="EMBL/GenBank/DDBJ databases">
        <title>Genome sequences of seven Enterobacteriaceae strains isolated from Canadian wastewater treatment facilities.</title>
        <authorList>
            <person name="Huang H."/>
            <person name="Chmara J.T."/>
            <person name="Duceppe M.-O."/>
        </authorList>
    </citation>
    <scope>NUCLEOTIDE SEQUENCE [LARGE SCALE GENOMIC DNA]</scope>
    <source>
        <strain evidence="3">Biosolid 3</strain>
    </source>
</reference>
<evidence type="ECO:0000256" key="1">
    <source>
        <dbReference type="SAM" id="MobiDB-lite"/>
    </source>
</evidence>